<accession>A0AA87MQU0</accession>
<organism evidence="2 3">
    <name type="scientific">Leptospira mayottensis 200901122</name>
    <dbReference type="NCBI Taxonomy" id="1193010"/>
    <lineage>
        <taxon>Bacteria</taxon>
        <taxon>Pseudomonadati</taxon>
        <taxon>Spirochaetota</taxon>
        <taxon>Spirochaetia</taxon>
        <taxon>Leptospirales</taxon>
        <taxon>Leptospiraceae</taxon>
        <taxon>Leptospira</taxon>
    </lineage>
</organism>
<comment type="caution">
    <text evidence="2">The sequence shown here is derived from an EMBL/GenBank/DDBJ whole genome shotgun (WGS) entry which is preliminary data.</text>
</comment>
<evidence type="ECO:0000313" key="2">
    <source>
        <dbReference type="EMBL" id="EKS02036.1"/>
    </source>
</evidence>
<gene>
    <name evidence="2" type="ORF">LEP1GSC125_0912</name>
</gene>
<feature type="region of interest" description="Disordered" evidence="1">
    <location>
        <begin position="1"/>
        <end position="50"/>
    </location>
</feature>
<evidence type="ECO:0000256" key="1">
    <source>
        <dbReference type="SAM" id="MobiDB-lite"/>
    </source>
</evidence>
<dbReference type="EMBL" id="AKWM02000002">
    <property type="protein sequence ID" value="EKS02036.1"/>
    <property type="molecule type" value="Genomic_DNA"/>
</dbReference>
<reference evidence="2 3" key="1">
    <citation type="journal article" date="2014" name="Int. J. Syst. Evol. Microbiol.">
        <title>Leptospira mayottensis sp. nov., a pathogenic species of the genus Leptospira isolated from humans.</title>
        <authorList>
            <person name="Bourhy P."/>
            <person name="Collet L."/>
            <person name="Brisse S."/>
            <person name="Picardeau M."/>
        </authorList>
    </citation>
    <scope>NUCLEOTIDE SEQUENCE [LARGE SCALE GENOMIC DNA]</scope>
    <source>
        <strain evidence="2 3">200901122</strain>
    </source>
</reference>
<dbReference type="Proteomes" id="UP000001343">
    <property type="component" value="Unassembled WGS sequence"/>
</dbReference>
<dbReference type="AlphaFoldDB" id="A0AA87MQU0"/>
<sequence length="50" mass="5854">MSVSGFYKGPTRNFKRKTHYDRSRQNEFKSSNGQSPEIEYLQESEIVPLS</sequence>
<proteinExistence type="predicted"/>
<name>A0AA87MQU0_9LEPT</name>
<protein>
    <submittedName>
        <fullName evidence="2">Uncharacterized protein</fullName>
    </submittedName>
</protein>
<evidence type="ECO:0000313" key="3">
    <source>
        <dbReference type="Proteomes" id="UP000001343"/>
    </source>
</evidence>